<protein>
    <recommendedName>
        <fullName evidence="1">Glycosyltransferase 2-like domain-containing protein</fullName>
    </recommendedName>
</protein>
<evidence type="ECO:0000313" key="2">
    <source>
        <dbReference type="EMBL" id="OGC82118.1"/>
    </source>
</evidence>
<dbReference type="Gene3D" id="3.90.550.10">
    <property type="entry name" value="Spore Coat Polysaccharide Biosynthesis Protein SpsA, Chain A"/>
    <property type="match status" value="1"/>
</dbReference>
<evidence type="ECO:0000259" key="1">
    <source>
        <dbReference type="Pfam" id="PF00535"/>
    </source>
</evidence>
<dbReference type="AlphaFoldDB" id="A0A1F4XKG8"/>
<sequence length="222" mass="24236">MKTVAVIPAYNEANHIADIVQAVLPHVEEVVVIDDGSSDNTSERALAAGATVLTHVINCGAGAATQTGLSYALDNGADYVVTFDGDGQHDPKDIPGMLEFIQKEQKDVVLGSRFLKKNDIPKLRLWANKIANTITFFLSGIAISDSQSGFKVFSRHALPRINITANGFEFCTEIIRTIANENLSYTEYPISVYYSEESMAKGQNFSTGVVTVFKLIVRSLMR</sequence>
<proteinExistence type="predicted"/>
<dbReference type="Proteomes" id="UP000177614">
    <property type="component" value="Unassembled WGS sequence"/>
</dbReference>
<dbReference type="Pfam" id="PF00535">
    <property type="entry name" value="Glycos_transf_2"/>
    <property type="match status" value="1"/>
</dbReference>
<organism evidence="2 3">
    <name type="scientific">Candidatus Abawacabacteria bacterium RBG_16_42_10</name>
    <dbReference type="NCBI Taxonomy" id="1817814"/>
    <lineage>
        <taxon>Bacteria</taxon>
        <taxon>Candidatus Abawacaibacteriota</taxon>
    </lineage>
</organism>
<dbReference type="SUPFAM" id="SSF53448">
    <property type="entry name" value="Nucleotide-diphospho-sugar transferases"/>
    <property type="match status" value="1"/>
</dbReference>
<dbReference type="InterPro" id="IPR029044">
    <property type="entry name" value="Nucleotide-diphossugar_trans"/>
</dbReference>
<dbReference type="PANTHER" id="PTHR48090">
    <property type="entry name" value="UNDECAPRENYL-PHOSPHATE 4-DEOXY-4-FORMAMIDO-L-ARABINOSE TRANSFERASE-RELATED"/>
    <property type="match status" value="1"/>
</dbReference>
<feature type="domain" description="Glycosyltransferase 2-like" evidence="1">
    <location>
        <begin position="6"/>
        <end position="158"/>
    </location>
</feature>
<dbReference type="EMBL" id="MEWR01000011">
    <property type="protein sequence ID" value="OGC82118.1"/>
    <property type="molecule type" value="Genomic_DNA"/>
</dbReference>
<comment type="caution">
    <text evidence="2">The sequence shown here is derived from an EMBL/GenBank/DDBJ whole genome shotgun (WGS) entry which is preliminary data.</text>
</comment>
<accession>A0A1F4XKG8</accession>
<dbReference type="PANTHER" id="PTHR48090:SF7">
    <property type="entry name" value="RFBJ PROTEIN"/>
    <property type="match status" value="1"/>
</dbReference>
<name>A0A1F4XKG8_9BACT</name>
<dbReference type="STRING" id="1817814.A2V81_03140"/>
<dbReference type="InterPro" id="IPR050256">
    <property type="entry name" value="Glycosyltransferase_2"/>
</dbReference>
<dbReference type="CDD" id="cd04179">
    <property type="entry name" value="DPM_DPG-synthase_like"/>
    <property type="match status" value="1"/>
</dbReference>
<reference evidence="2 3" key="1">
    <citation type="journal article" date="2016" name="Nat. Commun.">
        <title>Thousands of microbial genomes shed light on interconnected biogeochemical processes in an aquifer system.</title>
        <authorList>
            <person name="Anantharaman K."/>
            <person name="Brown C.T."/>
            <person name="Hug L.A."/>
            <person name="Sharon I."/>
            <person name="Castelle C.J."/>
            <person name="Probst A.J."/>
            <person name="Thomas B.C."/>
            <person name="Singh A."/>
            <person name="Wilkins M.J."/>
            <person name="Karaoz U."/>
            <person name="Brodie E.L."/>
            <person name="Williams K.H."/>
            <person name="Hubbard S.S."/>
            <person name="Banfield J.F."/>
        </authorList>
    </citation>
    <scope>NUCLEOTIDE SEQUENCE [LARGE SCALE GENOMIC DNA]</scope>
</reference>
<evidence type="ECO:0000313" key="3">
    <source>
        <dbReference type="Proteomes" id="UP000177614"/>
    </source>
</evidence>
<dbReference type="InterPro" id="IPR001173">
    <property type="entry name" value="Glyco_trans_2-like"/>
</dbReference>
<gene>
    <name evidence="2" type="ORF">A2V81_03140</name>
</gene>